<evidence type="ECO:0000313" key="2">
    <source>
        <dbReference type="EMBL" id="OIW04613.1"/>
    </source>
</evidence>
<name>A0A1J7HS94_LUPAN</name>
<sequence length="73" mass="8667">MGQDQFTHLTERVAHLQEVQQNLDRYREALAKAKCKTKWYKRRAYELQSESTIWGTNSSGRKKTNKKNLKLPE</sequence>
<reference evidence="2 3" key="1">
    <citation type="journal article" date="2017" name="Plant Biotechnol. J.">
        <title>A comprehensive draft genome sequence for lupin (Lupinus angustifolius), an emerging health food: insights into plant-microbe interactions and legume evolution.</title>
        <authorList>
            <person name="Hane J.K."/>
            <person name="Ming Y."/>
            <person name="Kamphuis L.G."/>
            <person name="Nelson M.N."/>
            <person name="Garg G."/>
            <person name="Atkins C.A."/>
            <person name="Bayer P.E."/>
            <person name="Bravo A."/>
            <person name="Bringans S."/>
            <person name="Cannon S."/>
            <person name="Edwards D."/>
            <person name="Foley R."/>
            <person name="Gao L.L."/>
            <person name="Harrison M.J."/>
            <person name="Huang W."/>
            <person name="Hurgobin B."/>
            <person name="Li S."/>
            <person name="Liu C.W."/>
            <person name="McGrath A."/>
            <person name="Morahan G."/>
            <person name="Murray J."/>
            <person name="Weller J."/>
            <person name="Jian J."/>
            <person name="Singh K.B."/>
        </authorList>
    </citation>
    <scope>NUCLEOTIDE SEQUENCE [LARGE SCALE GENOMIC DNA]</scope>
    <source>
        <strain evidence="3">cv. Tanjil</strain>
        <tissue evidence="2">Whole plant</tissue>
    </source>
</reference>
<dbReference type="Gramene" id="OIW04613">
    <property type="protein sequence ID" value="OIW04613"/>
    <property type="gene ID" value="TanjilG_30511"/>
</dbReference>
<proteinExistence type="predicted"/>
<dbReference type="Proteomes" id="UP000188354">
    <property type="component" value="Chromosome LG09"/>
</dbReference>
<protein>
    <submittedName>
        <fullName evidence="2">Uncharacterized protein</fullName>
    </submittedName>
</protein>
<accession>A0A1J7HS94</accession>
<evidence type="ECO:0000313" key="3">
    <source>
        <dbReference type="Proteomes" id="UP000188354"/>
    </source>
</evidence>
<keyword evidence="3" id="KW-1185">Reference proteome</keyword>
<gene>
    <name evidence="2" type="ORF">TanjilG_30511</name>
</gene>
<evidence type="ECO:0000256" key="1">
    <source>
        <dbReference type="SAM" id="MobiDB-lite"/>
    </source>
</evidence>
<feature type="region of interest" description="Disordered" evidence="1">
    <location>
        <begin position="54"/>
        <end position="73"/>
    </location>
</feature>
<organism evidence="2 3">
    <name type="scientific">Lupinus angustifolius</name>
    <name type="common">Narrow-leaved blue lupine</name>
    <dbReference type="NCBI Taxonomy" id="3871"/>
    <lineage>
        <taxon>Eukaryota</taxon>
        <taxon>Viridiplantae</taxon>
        <taxon>Streptophyta</taxon>
        <taxon>Embryophyta</taxon>
        <taxon>Tracheophyta</taxon>
        <taxon>Spermatophyta</taxon>
        <taxon>Magnoliopsida</taxon>
        <taxon>eudicotyledons</taxon>
        <taxon>Gunneridae</taxon>
        <taxon>Pentapetalae</taxon>
        <taxon>rosids</taxon>
        <taxon>fabids</taxon>
        <taxon>Fabales</taxon>
        <taxon>Fabaceae</taxon>
        <taxon>Papilionoideae</taxon>
        <taxon>50 kb inversion clade</taxon>
        <taxon>genistoids sensu lato</taxon>
        <taxon>core genistoids</taxon>
        <taxon>Genisteae</taxon>
        <taxon>Lupinus</taxon>
    </lineage>
</organism>
<feature type="compositionally biased region" description="Basic residues" evidence="1">
    <location>
        <begin position="60"/>
        <end position="73"/>
    </location>
</feature>
<dbReference type="EMBL" id="CM007369">
    <property type="protein sequence ID" value="OIW04613.1"/>
    <property type="molecule type" value="Genomic_DNA"/>
</dbReference>
<dbReference type="AlphaFoldDB" id="A0A1J7HS94"/>